<dbReference type="GO" id="GO:0051453">
    <property type="term" value="P:regulation of intracellular pH"/>
    <property type="evidence" value="ECO:0000318"/>
    <property type="project" value="GO_Central"/>
</dbReference>
<dbReference type="GO" id="GO:0098719">
    <property type="term" value="P:sodium ion import across plasma membrane"/>
    <property type="evidence" value="ECO:0000318"/>
    <property type="project" value="GO_Central"/>
</dbReference>
<evidence type="ECO:0000256" key="3">
    <source>
        <dbReference type="ARBA" id="ARBA00022475"/>
    </source>
</evidence>
<dbReference type="eggNOG" id="KOG1965">
    <property type="taxonomic scope" value="Eukaryota"/>
</dbReference>
<dbReference type="GeneID" id="7450242"/>
<keyword evidence="7" id="KW-0406">Ion transport</keyword>
<feature type="domain" description="Cation/H+ exchanger transmembrane" evidence="11">
    <location>
        <begin position="2"/>
        <end position="365"/>
    </location>
</feature>
<evidence type="ECO:0000256" key="10">
    <source>
        <dbReference type="SAM" id="Phobius"/>
    </source>
</evidence>
<evidence type="ECO:0000313" key="13">
    <source>
        <dbReference type="Proteomes" id="UP000001449"/>
    </source>
</evidence>
<accession>B8BU85</accession>
<evidence type="ECO:0000259" key="11">
    <source>
        <dbReference type="Pfam" id="PF00999"/>
    </source>
</evidence>
<evidence type="ECO:0000256" key="6">
    <source>
        <dbReference type="ARBA" id="ARBA00023053"/>
    </source>
</evidence>
<feature type="non-terminal residue" evidence="12">
    <location>
        <position position="1"/>
    </location>
</feature>
<evidence type="ECO:0000256" key="5">
    <source>
        <dbReference type="ARBA" id="ARBA00022989"/>
    </source>
</evidence>
<dbReference type="Proteomes" id="UP000001449">
    <property type="component" value="Chromosome 2"/>
</dbReference>
<keyword evidence="4 10" id="KW-0812">Transmembrane</keyword>
<name>B8BU85_THAPS</name>
<feature type="transmembrane region" description="Helical" evidence="10">
    <location>
        <begin position="27"/>
        <end position="49"/>
    </location>
</feature>
<dbReference type="InParanoid" id="B8BU85"/>
<dbReference type="PaxDb" id="35128-Thaps27048"/>
<proteinExistence type="predicted"/>
<feature type="transmembrane region" description="Helical" evidence="10">
    <location>
        <begin position="339"/>
        <end position="359"/>
    </location>
</feature>
<feature type="transmembrane region" description="Helical" evidence="10">
    <location>
        <begin position="266"/>
        <end position="284"/>
    </location>
</feature>
<dbReference type="GO" id="GO:0015386">
    <property type="term" value="F:potassium:proton antiporter activity"/>
    <property type="evidence" value="ECO:0000318"/>
    <property type="project" value="GO_Central"/>
</dbReference>
<dbReference type="GO" id="GO:0005886">
    <property type="term" value="C:plasma membrane"/>
    <property type="evidence" value="ECO:0000318"/>
    <property type="project" value="GO_Central"/>
</dbReference>
<evidence type="ECO:0000256" key="8">
    <source>
        <dbReference type="ARBA" id="ARBA00023136"/>
    </source>
</evidence>
<reference evidence="12 13" key="2">
    <citation type="journal article" date="2008" name="Nature">
        <title>The Phaeodactylum genome reveals the evolutionary history of diatom genomes.</title>
        <authorList>
            <person name="Bowler C."/>
            <person name="Allen A.E."/>
            <person name="Badger J.H."/>
            <person name="Grimwood J."/>
            <person name="Jabbari K."/>
            <person name="Kuo A."/>
            <person name="Maheswari U."/>
            <person name="Martens C."/>
            <person name="Maumus F."/>
            <person name="Otillar R.P."/>
            <person name="Rayko E."/>
            <person name="Salamov A."/>
            <person name="Vandepoele K."/>
            <person name="Beszteri B."/>
            <person name="Gruber A."/>
            <person name="Heijde M."/>
            <person name="Katinka M."/>
            <person name="Mock T."/>
            <person name="Valentin K."/>
            <person name="Verret F."/>
            <person name="Berges J.A."/>
            <person name="Brownlee C."/>
            <person name="Cadoret J.P."/>
            <person name="Chiovitti A."/>
            <person name="Choi C.J."/>
            <person name="Coesel S."/>
            <person name="De Martino A."/>
            <person name="Detter J.C."/>
            <person name="Durkin C."/>
            <person name="Falciatore A."/>
            <person name="Fournet J."/>
            <person name="Haruta M."/>
            <person name="Huysman M.J."/>
            <person name="Jenkins B.D."/>
            <person name="Jiroutova K."/>
            <person name="Jorgensen R.E."/>
            <person name="Joubert Y."/>
            <person name="Kaplan A."/>
            <person name="Kroger N."/>
            <person name="Kroth P.G."/>
            <person name="La Roche J."/>
            <person name="Lindquist E."/>
            <person name="Lommer M."/>
            <person name="Martin-Jezequel V."/>
            <person name="Lopez P.J."/>
            <person name="Lucas S."/>
            <person name="Mangogna M."/>
            <person name="McGinnis K."/>
            <person name="Medlin L.K."/>
            <person name="Montsant A."/>
            <person name="Oudot-Le Secq M.P."/>
            <person name="Napoli C."/>
            <person name="Obornik M."/>
            <person name="Parker M.S."/>
            <person name="Petit J.L."/>
            <person name="Porcel B.M."/>
            <person name="Poulsen N."/>
            <person name="Robison M."/>
            <person name="Rychlewski L."/>
            <person name="Rynearson T.A."/>
            <person name="Schmutz J."/>
            <person name="Shapiro H."/>
            <person name="Siaut M."/>
            <person name="Stanley M."/>
            <person name="Sussman M.R."/>
            <person name="Taylor A.R."/>
            <person name="Vardi A."/>
            <person name="von Dassow P."/>
            <person name="Vyverman W."/>
            <person name="Willis A."/>
            <person name="Wyrwicz L.S."/>
            <person name="Rokhsar D.S."/>
            <person name="Weissenbach J."/>
            <person name="Armbrust E.V."/>
            <person name="Green B.R."/>
            <person name="Van de Peer Y."/>
            <person name="Grigoriev I.V."/>
        </authorList>
    </citation>
    <scope>NUCLEOTIDE SEQUENCE [LARGE SCALE GENOMIC DNA]</scope>
    <source>
        <strain evidence="12 13">CCMP1335</strain>
    </source>
</reference>
<keyword evidence="2" id="KW-0813">Transport</keyword>
<dbReference type="GO" id="GO:0071805">
    <property type="term" value="P:potassium ion transmembrane transport"/>
    <property type="evidence" value="ECO:0000318"/>
    <property type="project" value="GO_Central"/>
</dbReference>
<evidence type="ECO:0000256" key="1">
    <source>
        <dbReference type="ARBA" id="ARBA00004651"/>
    </source>
</evidence>
<evidence type="ECO:0000256" key="7">
    <source>
        <dbReference type="ARBA" id="ARBA00023065"/>
    </source>
</evidence>
<comment type="subcellular location">
    <subcellularLocation>
        <location evidence="1">Cell membrane</location>
        <topology evidence="1">Multi-pass membrane protein</topology>
    </subcellularLocation>
</comment>
<dbReference type="InterPro" id="IPR006153">
    <property type="entry name" value="Cation/H_exchanger_TM"/>
</dbReference>
<reference evidence="12 13" key="1">
    <citation type="journal article" date="2004" name="Science">
        <title>The genome of the diatom Thalassiosira pseudonana: ecology, evolution, and metabolism.</title>
        <authorList>
            <person name="Armbrust E.V."/>
            <person name="Berges J.A."/>
            <person name="Bowler C."/>
            <person name="Green B.R."/>
            <person name="Martinez D."/>
            <person name="Putnam N.H."/>
            <person name="Zhou S."/>
            <person name="Allen A.E."/>
            <person name="Apt K.E."/>
            <person name="Bechner M."/>
            <person name="Brzezinski M.A."/>
            <person name="Chaal B.K."/>
            <person name="Chiovitti A."/>
            <person name="Davis A.K."/>
            <person name="Demarest M.S."/>
            <person name="Detter J.C."/>
            <person name="Glavina T."/>
            <person name="Goodstein D."/>
            <person name="Hadi M.Z."/>
            <person name="Hellsten U."/>
            <person name="Hildebrand M."/>
            <person name="Jenkins B.D."/>
            <person name="Jurka J."/>
            <person name="Kapitonov V.V."/>
            <person name="Kroger N."/>
            <person name="Lau W.W."/>
            <person name="Lane T.W."/>
            <person name="Larimer F.W."/>
            <person name="Lippmeier J.C."/>
            <person name="Lucas S."/>
            <person name="Medina M."/>
            <person name="Montsant A."/>
            <person name="Obornik M."/>
            <person name="Parker M.S."/>
            <person name="Palenik B."/>
            <person name="Pazour G.J."/>
            <person name="Richardson P.M."/>
            <person name="Rynearson T.A."/>
            <person name="Saito M.A."/>
            <person name="Schwartz D.C."/>
            <person name="Thamatrakoln K."/>
            <person name="Valentin K."/>
            <person name="Vardi A."/>
            <person name="Wilkerson F.P."/>
            <person name="Rokhsar D.S."/>
        </authorList>
    </citation>
    <scope>NUCLEOTIDE SEQUENCE [LARGE SCALE GENOMIC DNA]</scope>
    <source>
        <strain evidence="12 13">CCMP1335</strain>
    </source>
</reference>
<keyword evidence="3" id="KW-1003">Cell membrane</keyword>
<dbReference type="Gene3D" id="6.10.140.1330">
    <property type="match status" value="1"/>
</dbReference>
<feature type="transmembrane region" description="Helical" evidence="10">
    <location>
        <begin position="304"/>
        <end position="327"/>
    </location>
</feature>
<dbReference type="AlphaFoldDB" id="B8BU85"/>
<dbReference type="OMA" id="RRIHFPY"/>
<dbReference type="KEGG" id="tps:THAPSDRAFT_27048"/>
<keyword evidence="5 10" id="KW-1133">Transmembrane helix</keyword>
<keyword evidence="13" id="KW-1185">Reference proteome</keyword>
<dbReference type="PANTHER" id="PTHR10110:SF86">
    <property type="entry name" value="SODIUM_HYDROGEN EXCHANGER 7"/>
    <property type="match status" value="1"/>
</dbReference>
<feature type="transmembrane region" description="Helical" evidence="10">
    <location>
        <begin position="132"/>
        <end position="151"/>
    </location>
</feature>
<evidence type="ECO:0000256" key="2">
    <source>
        <dbReference type="ARBA" id="ARBA00022448"/>
    </source>
</evidence>
<feature type="transmembrane region" description="Helical" evidence="10">
    <location>
        <begin position="61"/>
        <end position="87"/>
    </location>
</feature>
<dbReference type="InterPro" id="IPR018422">
    <property type="entry name" value="Cation/H_exchanger_CPA1"/>
</dbReference>
<gene>
    <name evidence="12" type="ORF">THAPSDRAFT_27048</name>
</gene>
<evidence type="ECO:0000256" key="9">
    <source>
        <dbReference type="ARBA" id="ARBA00023201"/>
    </source>
</evidence>
<keyword evidence="9" id="KW-0739">Sodium transport</keyword>
<dbReference type="EMBL" id="CM000639">
    <property type="protein sequence ID" value="EED95240.1"/>
    <property type="molecule type" value="Genomic_DNA"/>
</dbReference>
<evidence type="ECO:0000313" key="12">
    <source>
        <dbReference type="EMBL" id="EED95240.1"/>
    </source>
</evidence>
<dbReference type="PANTHER" id="PTHR10110">
    <property type="entry name" value="SODIUM/HYDROGEN EXCHANGER"/>
    <property type="match status" value="1"/>
</dbReference>
<dbReference type="RefSeq" id="XP_002287797.1">
    <property type="nucleotide sequence ID" value="XM_002287761.1"/>
</dbReference>
<organism evidence="12 13">
    <name type="scientific">Thalassiosira pseudonana</name>
    <name type="common">Marine diatom</name>
    <name type="synonym">Cyclotella nana</name>
    <dbReference type="NCBI Taxonomy" id="35128"/>
    <lineage>
        <taxon>Eukaryota</taxon>
        <taxon>Sar</taxon>
        <taxon>Stramenopiles</taxon>
        <taxon>Ochrophyta</taxon>
        <taxon>Bacillariophyta</taxon>
        <taxon>Coscinodiscophyceae</taxon>
        <taxon>Thalassiosirophycidae</taxon>
        <taxon>Thalassiosirales</taxon>
        <taxon>Thalassiosiraceae</taxon>
        <taxon>Thalassiosira</taxon>
    </lineage>
</organism>
<dbReference type="Pfam" id="PF00999">
    <property type="entry name" value="Na_H_Exchanger"/>
    <property type="match status" value="1"/>
</dbReference>
<keyword evidence="6" id="KW-0915">Sodium</keyword>
<dbReference type="STRING" id="35128.B8BU85"/>
<evidence type="ECO:0000256" key="4">
    <source>
        <dbReference type="ARBA" id="ARBA00022692"/>
    </source>
</evidence>
<dbReference type="HOGENOM" id="CLU_005912_8_1_1"/>
<feature type="transmembrane region" description="Helical" evidence="10">
    <location>
        <begin position="171"/>
        <end position="195"/>
    </location>
</feature>
<feature type="transmembrane region" description="Helical" evidence="10">
    <location>
        <begin position="99"/>
        <end position="120"/>
    </location>
</feature>
<keyword evidence="8 10" id="KW-0472">Membrane</keyword>
<feature type="transmembrane region" description="Helical" evidence="10">
    <location>
        <begin position="216"/>
        <end position="246"/>
    </location>
</feature>
<protein>
    <recommendedName>
        <fullName evidence="11">Cation/H+ exchanger transmembrane domain-containing protein</fullName>
    </recommendedName>
</protein>
<sequence length="400" mass="43926">MFIIGFFIGFSLQRIDQSNAVTTSASVWIGIEGEVILLVFLPGLLYLDSYNIEIHLFLQSFWQLVVFAFPMVLAGTTLTALVAYFVFPYGWSFDLCMTFGAILAATDPVAVAVLLNELGAPPRLKMHISGESLMNDGSAVVFFTIFSHRFFYELGVNGVGEDIGWGKGFVMFFRLSFGGACIGLAFGVGTVIILYNLNRRLSGEDSVVQVVTTIAAAYLVFFVSEILAGCSGIIAVMFCGVTVKAFGETLVNSPTLLHHFWETTEFLLNTLLFTLGGCVWGDIISNNRATEEFRSAFVSKDWGYLFVLYLFLMVIRFFLVFAFFPVTAKLGIGTNWKEAVFMSYGGLRGAVGIALSLSLNAETIHFTSTDEVDEETIDAYRENTAKLFGFVGGIALLTLI</sequence>
<dbReference type="GO" id="GO:0015385">
    <property type="term" value="F:sodium:proton antiporter activity"/>
    <property type="evidence" value="ECO:0000318"/>
    <property type="project" value="GO_Central"/>
</dbReference>